<feature type="compositionally biased region" description="Polar residues" evidence="1">
    <location>
        <begin position="303"/>
        <end position="320"/>
    </location>
</feature>
<protein>
    <recommendedName>
        <fullName evidence="4">Ubiquitin-like domain-containing protein</fullName>
    </recommendedName>
</protein>
<reference evidence="2 3" key="1">
    <citation type="submission" date="2022-03" db="EMBL/GenBank/DDBJ databases">
        <authorList>
            <person name="Macdonald S."/>
            <person name="Ahmed S."/>
            <person name="Newling K."/>
        </authorList>
    </citation>
    <scope>NUCLEOTIDE SEQUENCE [LARGE SCALE GENOMIC DNA]</scope>
</reference>
<evidence type="ECO:0008006" key="4">
    <source>
        <dbReference type="Google" id="ProtNLM"/>
    </source>
</evidence>
<evidence type="ECO:0000313" key="2">
    <source>
        <dbReference type="EMBL" id="CAH8316640.1"/>
    </source>
</evidence>
<feature type="region of interest" description="Disordered" evidence="1">
    <location>
        <begin position="299"/>
        <end position="321"/>
    </location>
</feature>
<comment type="caution">
    <text evidence="2">The sequence shown here is derived from an EMBL/GenBank/DDBJ whole genome shotgun (WGS) entry which is preliminary data.</text>
</comment>
<accession>A0ABC8J9C9</accession>
<dbReference type="EMBL" id="CAKOAT010085154">
    <property type="protein sequence ID" value="CAH8316640.1"/>
    <property type="molecule type" value="Genomic_DNA"/>
</dbReference>
<gene>
    <name evidence="2" type="ORF">ERUC_LOCUS7703</name>
</gene>
<dbReference type="AlphaFoldDB" id="A0ABC8J9C9"/>
<dbReference type="Proteomes" id="UP001642260">
    <property type="component" value="Unassembled WGS sequence"/>
</dbReference>
<proteinExistence type="predicted"/>
<keyword evidence="3" id="KW-1185">Reference proteome</keyword>
<evidence type="ECO:0000313" key="3">
    <source>
        <dbReference type="Proteomes" id="UP001642260"/>
    </source>
</evidence>
<evidence type="ECO:0000256" key="1">
    <source>
        <dbReference type="SAM" id="MobiDB-lite"/>
    </source>
</evidence>
<name>A0ABC8J9C9_ERUVS</name>
<organism evidence="2 3">
    <name type="scientific">Eruca vesicaria subsp. sativa</name>
    <name type="common">Garden rocket</name>
    <name type="synonym">Eruca sativa</name>
    <dbReference type="NCBI Taxonomy" id="29727"/>
    <lineage>
        <taxon>Eukaryota</taxon>
        <taxon>Viridiplantae</taxon>
        <taxon>Streptophyta</taxon>
        <taxon>Embryophyta</taxon>
        <taxon>Tracheophyta</taxon>
        <taxon>Spermatophyta</taxon>
        <taxon>Magnoliopsida</taxon>
        <taxon>eudicotyledons</taxon>
        <taxon>Gunneridae</taxon>
        <taxon>Pentapetalae</taxon>
        <taxon>rosids</taxon>
        <taxon>malvids</taxon>
        <taxon>Brassicales</taxon>
        <taxon>Brassicaceae</taxon>
        <taxon>Brassiceae</taxon>
        <taxon>Eruca</taxon>
    </lineage>
</organism>
<sequence length="422" mass="46032">MGRLVRILKGDWSKDDVGVWRFVHDPGETTLEIWSRENETIEDFTGLVKEAYGIPPQTPVMLTYKLPRWMLVNGGEASPPQTLLSSGDVEVMMSIREWDGYQVVCVLCGPESVANYGFLRRSPFVVGDMSFLTEGVTEEQHMAAIKAIYHHDGFECSMRVLLSLFTEEQQVTVLRLSLEIAKARNTIDLNVNPSAGLEFGERTLADEDMWIDAYIREEDYAEYRVPDNEGLPQLPISTCVVAPDNEFVNQQPSPTIPTFQQDLGEPGGGPGFWDVMLSQGSASLGGNCLNHLPSNEVVAPEPSNKSVTSLGVQDSSTDSSGKADWISHVNTLNSNEFPLFVTPGKNVKFSQYEKGESSKVLDIASNEGVPNNESFRNDINNSNSPPLNLCLTISGSGGQEGSNSPIDVEDSTSDVGVGNGGS</sequence>
<feature type="region of interest" description="Disordered" evidence="1">
    <location>
        <begin position="392"/>
        <end position="422"/>
    </location>
</feature>